<name>A0AA86SL00_9FABA</name>
<dbReference type="EMBL" id="OY731402">
    <property type="protein sequence ID" value="CAJ1955398.1"/>
    <property type="molecule type" value="Genomic_DNA"/>
</dbReference>
<reference evidence="1" key="1">
    <citation type="submission" date="2023-10" db="EMBL/GenBank/DDBJ databases">
        <authorList>
            <person name="Domelevo Entfellner J.-B."/>
        </authorList>
    </citation>
    <scope>NUCLEOTIDE SEQUENCE</scope>
</reference>
<keyword evidence="2" id="KW-1185">Reference proteome</keyword>
<protein>
    <submittedName>
        <fullName evidence="1">Uncharacterized protein</fullName>
    </submittedName>
</protein>
<evidence type="ECO:0000313" key="1">
    <source>
        <dbReference type="EMBL" id="CAJ1955398.1"/>
    </source>
</evidence>
<proteinExistence type="predicted"/>
<accession>A0AA86SL00</accession>
<dbReference type="Gramene" id="rna-AYBTSS11_LOCUS16104">
    <property type="protein sequence ID" value="CAJ1955398.1"/>
    <property type="gene ID" value="gene-AYBTSS11_LOCUS16104"/>
</dbReference>
<evidence type="ECO:0000313" key="2">
    <source>
        <dbReference type="Proteomes" id="UP001189624"/>
    </source>
</evidence>
<sequence>MKVLLLKGELRSELVCVGAMVLLQSEESERKLGTHKARVENLRPLKDEIDTQAQHAYTSSNL</sequence>
<organism evidence="1 2">
    <name type="scientific">Sphenostylis stenocarpa</name>
    <dbReference type="NCBI Taxonomy" id="92480"/>
    <lineage>
        <taxon>Eukaryota</taxon>
        <taxon>Viridiplantae</taxon>
        <taxon>Streptophyta</taxon>
        <taxon>Embryophyta</taxon>
        <taxon>Tracheophyta</taxon>
        <taxon>Spermatophyta</taxon>
        <taxon>Magnoliopsida</taxon>
        <taxon>eudicotyledons</taxon>
        <taxon>Gunneridae</taxon>
        <taxon>Pentapetalae</taxon>
        <taxon>rosids</taxon>
        <taxon>fabids</taxon>
        <taxon>Fabales</taxon>
        <taxon>Fabaceae</taxon>
        <taxon>Papilionoideae</taxon>
        <taxon>50 kb inversion clade</taxon>
        <taxon>NPAAA clade</taxon>
        <taxon>indigoferoid/millettioid clade</taxon>
        <taxon>Phaseoleae</taxon>
        <taxon>Sphenostylis</taxon>
    </lineage>
</organism>
<gene>
    <name evidence="1" type="ORF">AYBTSS11_LOCUS16104</name>
</gene>
<dbReference type="AlphaFoldDB" id="A0AA86SL00"/>
<dbReference type="Proteomes" id="UP001189624">
    <property type="component" value="Chromosome 5"/>
</dbReference>